<accession>A0A4Y2EL35</accession>
<evidence type="ECO:0000313" key="2">
    <source>
        <dbReference type="EMBL" id="GBM28635.1"/>
    </source>
</evidence>
<sequence length="98" mass="10505">MALGPSPQGPSGPTPQITSSSSSVITSHMDLGHKNHMDLDHKDKSPQGPTGWTSGPGSSSSVITSHMDLGHRAIWTWITRTAVSGPHWTRALRTRIIQ</sequence>
<dbReference type="EMBL" id="BGPR01000616">
    <property type="protein sequence ID" value="GBM28635.1"/>
    <property type="molecule type" value="Genomic_DNA"/>
</dbReference>
<keyword evidence="3" id="KW-1185">Reference proteome</keyword>
<name>A0A4Y2EL35_ARAVE</name>
<proteinExistence type="predicted"/>
<feature type="compositionally biased region" description="Basic and acidic residues" evidence="1">
    <location>
        <begin position="30"/>
        <end position="45"/>
    </location>
</feature>
<evidence type="ECO:0000313" key="3">
    <source>
        <dbReference type="Proteomes" id="UP000499080"/>
    </source>
</evidence>
<evidence type="ECO:0000256" key="1">
    <source>
        <dbReference type="SAM" id="MobiDB-lite"/>
    </source>
</evidence>
<comment type="caution">
    <text evidence="2">The sequence shown here is derived from an EMBL/GenBank/DDBJ whole genome shotgun (WGS) entry which is preliminary data.</text>
</comment>
<feature type="compositionally biased region" description="Low complexity" evidence="1">
    <location>
        <begin position="14"/>
        <end position="27"/>
    </location>
</feature>
<gene>
    <name evidence="2" type="ORF">AVEN_617_1</name>
</gene>
<dbReference type="Proteomes" id="UP000499080">
    <property type="component" value="Unassembled WGS sequence"/>
</dbReference>
<organism evidence="2 3">
    <name type="scientific">Araneus ventricosus</name>
    <name type="common">Orbweaver spider</name>
    <name type="synonym">Epeira ventricosa</name>
    <dbReference type="NCBI Taxonomy" id="182803"/>
    <lineage>
        <taxon>Eukaryota</taxon>
        <taxon>Metazoa</taxon>
        <taxon>Ecdysozoa</taxon>
        <taxon>Arthropoda</taxon>
        <taxon>Chelicerata</taxon>
        <taxon>Arachnida</taxon>
        <taxon>Araneae</taxon>
        <taxon>Araneomorphae</taxon>
        <taxon>Entelegynae</taxon>
        <taxon>Araneoidea</taxon>
        <taxon>Araneidae</taxon>
        <taxon>Araneus</taxon>
    </lineage>
</organism>
<dbReference type="AlphaFoldDB" id="A0A4Y2EL35"/>
<protein>
    <submittedName>
        <fullName evidence="2">Uncharacterized protein</fullName>
    </submittedName>
</protein>
<feature type="compositionally biased region" description="Low complexity" evidence="1">
    <location>
        <begin position="46"/>
        <end position="64"/>
    </location>
</feature>
<reference evidence="2 3" key="1">
    <citation type="journal article" date="2019" name="Sci. Rep.">
        <title>Orb-weaving spider Araneus ventricosus genome elucidates the spidroin gene catalogue.</title>
        <authorList>
            <person name="Kono N."/>
            <person name="Nakamura H."/>
            <person name="Ohtoshi R."/>
            <person name="Moran D.A.P."/>
            <person name="Shinohara A."/>
            <person name="Yoshida Y."/>
            <person name="Fujiwara M."/>
            <person name="Mori M."/>
            <person name="Tomita M."/>
            <person name="Arakawa K."/>
        </authorList>
    </citation>
    <scope>NUCLEOTIDE SEQUENCE [LARGE SCALE GENOMIC DNA]</scope>
</reference>
<feature type="region of interest" description="Disordered" evidence="1">
    <location>
        <begin position="1"/>
        <end position="64"/>
    </location>
</feature>